<reference evidence="3" key="2">
    <citation type="submission" date="2021-04" db="EMBL/GenBank/DDBJ databases">
        <authorList>
            <person name="Gilroy R."/>
        </authorList>
    </citation>
    <scope>NUCLEOTIDE SEQUENCE</scope>
    <source>
        <strain evidence="3">ChiSxjej3B15-572</strain>
    </source>
</reference>
<dbReference type="Proteomes" id="UP000824231">
    <property type="component" value="Unassembled WGS sequence"/>
</dbReference>
<dbReference type="PANTHER" id="PTHR30404:SF0">
    <property type="entry name" value="N-ACETYLMURAMOYL-L-ALANINE AMIDASE AMIC"/>
    <property type="match status" value="1"/>
</dbReference>
<dbReference type="Pfam" id="PF01520">
    <property type="entry name" value="Amidase_3"/>
    <property type="match status" value="1"/>
</dbReference>
<evidence type="ECO:0000313" key="3">
    <source>
        <dbReference type="EMBL" id="HIX36056.1"/>
    </source>
</evidence>
<dbReference type="SMART" id="SM00646">
    <property type="entry name" value="Ami_3"/>
    <property type="match status" value="1"/>
</dbReference>
<proteinExistence type="predicted"/>
<dbReference type="GO" id="GO:0008745">
    <property type="term" value="F:N-acetylmuramoyl-L-alanine amidase activity"/>
    <property type="evidence" value="ECO:0007669"/>
    <property type="project" value="InterPro"/>
</dbReference>
<accession>A0A9D1VJ77</accession>
<dbReference type="CDD" id="cd02696">
    <property type="entry name" value="MurNAc-LAA"/>
    <property type="match status" value="1"/>
</dbReference>
<dbReference type="GO" id="GO:0009253">
    <property type="term" value="P:peptidoglycan catabolic process"/>
    <property type="evidence" value="ECO:0007669"/>
    <property type="project" value="InterPro"/>
</dbReference>
<organism evidence="3 4">
    <name type="scientific">Candidatus Limosilactobacillus merdigallinarum</name>
    <dbReference type="NCBI Taxonomy" id="2838652"/>
    <lineage>
        <taxon>Bacteria</taxon>
        <taxon>Bacillati</taxon>
        <taxon>Bacillota</taxon>
        <taxon>Bacilli</taxon>
        <taxon>Lactobacillales</taxon>
        <taxon>Lactobacillaceae</taxon>
        <taxon>Limosilactobacillus</taxon>
    </lineage>
</organism>
<dbReference type="InterPro" id="IPR002508">
    <property type="entry name" value="MurNAc-LAA_cat"/>
</dbReference>
<dbReference type="InterPro" id="IPR050695">
    <property type="entry name" value="N-acetylmuramoyl_amidase_3"/>
</dbReference>
<dbReference type="Gene3D" id="3.40.630.40">
    <property type="entry name" value="Zn-dependent exopeptidases"/>
    <property type="match status" value="1"/>
</dbReference>
<feature type="domain" description="MurNAc-LAA" evidence="2">
    <location>
        <begin position="148"/>
        <end position="257"/>
    </location>
</feature>
<keyword evidence="1" id="KW-0378">Hydrolase</keyword>
<comment type="caution">
    <text evidence="3">The sequence shown here is derived from an EMBL/GenBank/DDBJ whole genome shotgun (WGS) entry which is preliminary data.</text>
</comment>
<evidence type="ECO:0000259" key="2">
    <source>
        <dbReference type="SMART" id="SM00646"/>
    </source>
</evidence>
<dbReference type="Gene3D" id="2.30.30.40">
    <property type="entry name" value="SH3 Domains"/>
    <property type="match status" value="1"/>
</dbReference>
<gene>
    <name evidence="3" type="ORF">H9856_06695</name>
</gene>
<evidence type="ECO:0000313" key="4">
    <source>
        <dbReference type="Proteomes" id="UP000824231"/>
    </source>
</evidence>
<dbReference type="EMBL" id="DXFH01000027">
    <property type="protein sequence ID" value="HIX36056.1"/>
    <property type="molecule type" value="Genomic_DNA"/>
</dbReference>
<dbReference type="PANTHER" id="PTHR30404">
    <property type="entry name" value="N-ACETYLMURAMOYL-L-ALANINE AMIDASE"/>
    <property type="match status" value="1"/>
</dbReference>
<protein>
    <submittedName>
        <fullName evidence="3">N-acetylmuramoyl-L-alanine amidase</fullName>
    </submittedName>
</protein>
<name>A0A9D1VJ77_9LACO</name>
<reference evidence="3" key="1">
    <citation type="journal article" date="2021" name="PeerJ">
        <title>Extensive microbial diversity within the chicken gut microbiome revealed by metagenomics and culture.</title>
        <authorList>
            <person name="Gilroy R."/>
            <person name="Ravi A."/>
            <person name="Getino M."/>
            <person name="Pursley I."/>
            <person name="Horton D.L."/>
            <person name="Alikhan N.F."/>
            <person name="Baker D."/>
            <person name="Gharbi K."/>
            <person name="Hall N."/>
            <person name="Watson M."/>
            <person name="Adriaenssens E.M."/>
            <person name="Foster-Nyarko E."/>
            <person name="Jarju S."/>
            <person name="Secka A."/>
            <person name="Antonio M."/>
            <person name="Oren A."/>
            <person name="Chaudhuri R.R."/>
            <person name="La Ragione R."/>
            <person name="Hildebrand F."/>
            <person name="Pallen M.J."/>
        </authorList>
    </citation>
    <scope>NUCLEOTIDE SEQUENCE</scope>
    <source>
        <strain evidence="3">ChiSxjej3B15-572</strain>
    </source>
</reference>
<sequence>MFIWRLTFLGKRELNPQTSPLFSGPTINAKRINRSHTQQVSLLQEKNGWYKVRLSDHQVAWTPAWLLHSQRKLAANNHIAGATVVIDAGHGGADAGAMANGSGHGKKNEEKTYTLLIANQLQKALVQQGARVIMTRDQDRFVSLESRVNLSNQRHADAFISLHLNSSPNENEGSGLTTYYYHRGPSKQLAKAVSKKFSALPAKNLGIEFGDFEVLRDNQQPAILCETGYINSDKDFKLIKKSASQKKVAQAISQGLNSFLADK</sequence>
<dbReference type="AlphaFoldDB" id="A0A9D1VJ77"/>
<evidence type="ECO:0000256" key="1">
    <source>
        <dbReference type="ARBA" id="ARBA00022801"/>
    </source>
</evidence>
<dbReference type="SUPFAM" id="SSF53187">
    <property type="entry name" value="Zn-dependent exopeptidases"/>
    <property type="match status" value="1"/>
</dbReference>
<dbReference type="GO" id="GO:0030288">
    <property type="term" value="C:outer membrane-bounded periplasmic space"/>
    <property type="evidence" value="ECO:0007669"/>
    <property type="project" value="TreeGrafter"/>
</dbReference>